<dbReference type="Gene3D" id="3.40.50.12110">
    <property type="match status" value="1"/>
</dbReference>
<keyword evidence="1" id="KW-0456">Lyase</keyword>
<organism evidence="1 2">
    <name type="scientific">Thermotomaculum hydrothermale</name>
    <dbReference type="NCBI Taxonomy" id="981385"/>
    <lineage>
        <taxon>Bacteria</taxon>
        <taxon>Pseudomonadati</taxon>
        <taxon>Acidobacteriota</taxon>
        <taxon>Holophagae</taxon>
        <taxon>Thermotomaculales</taxon>
        <taxon>Thermotomaculaceae</taxon>
        <taxon>Thermotomaculum</taxon>
    </lineage>
</organism>
<keyword evidence="2" id="KW-1185">Reference proteome</keyword>
<dbReference type="GO" id="GO:1904047">
    <property type="term" value="F:S-adenosyl-L-methionine binding"/>
    <property type="evidence" value="ECO:0007669"/>
    <property type="project" value="TreeGrafter"/>
</dbReference>
<dbReference type="PANTHER" id="PTHR37822:SF2">
    <property type="entry name" value="SPORE PHOTOPRODUCT LYASE"/>
    <property type="match status" value="1"/>
</dbReference>
<gene>
    <name evidence="1" type="primary">splB</name>
    <name evidence="1" type="ORF">TTHT_1127</name>
</gene>
<sequence>MIKRIFITEEAKKYPYSFEICEKAEIEPEIIPDEEYYREKIEAFLKDDIKEGKSHLVLTVFKGDFFRKCPGTRGKICCNYYVIDQTTNCPFDCSYCFLQSYLNFRAIRFAVNVEDLFSELDGILKDGRFIRIGTGELSDSLALEPITGFANKLIDFFESYPNAMLELKTKSNNVYSLPDLKERKAKVVIGWTIAPQKIIDNEEKLVASLKERLDSSRHSAHKGYLVSFHLDPIIFYPDAQSLYIEMLEDVFKIHKKLAWLSMAGFRYEPDLKWYVENRFEKSRLLDGEFVKCSDGKYRYLFPERIKFYRRLIDFVSKKSPDTPIYFCMEDKNVWELVFPQNYLSKEKMKILF</sequence>
<name>A0A7R6PP15_9BACT</name>
<dbReference type="GO" id="GO:0003913">
    <property type="term" value="F:DNA photolyase activity"/>
    <property type="evidence" value="ECO:0007669"/>
    <property type="project" value="TreeGrafter"/>
</dbReference>
<evidence type="ECO:0000313" key="2">
    <source>
        <dbReference type="Proteomes" id="UP000595564"/>
    </source>
</evidence>
<dbReference type="Gene3D" id="3.80.30.30">
    <property type="match status" value="1"/>
</dbReference>
<dbReference type="InterPro" id="IPR049539">
    <property type="entry name" value="SPL"/>
</dbReference>
<evidence type="ECO:0000313" key="1">
    <source>
        <dbReference type="EMBL" id="BBB32661.1"/>
    </source>
</evidence>
<reference evidence="1 2" key="1">
    <citation type="journal article" date="2012" name="Extremophiles">
        <title>Thermotomaculum hydrothermale gen. nov., sp. nov., a novel heterotrophic thermophile within the phylum Acidobacteria from a deep-sea hydrothermal vent chimney in the Southern Okinawa Trough.</title>
        <authorList>
            <person name="Izumi H."/>
            <person name="Nunoura T."/>
            <person name="Miyazaki M."/>
            <person name="Mino S."/>
            <person name="Toki T."/>
            <person name="Takai K."/>
            <person name="Sako Y."/>
            <person name="Sawabe T."/>
            <person name="Nakagawa S."/>
        </authorList>
    </citation>
    <scope>NUCLEOTIDE SEQUENCE [LARGE SCALE GENOMIC DNA]</scope>
    <source>
        <strain evidence="1 2">AC55</strain>
    </source>
</reference>
<dbReference type="PANTHER" id="PTHR37822">
    <property type="entry name" value="SPORE PHOTOPRODUCT LYASE-RELATED"/>
    <property type="match status" value="1"/>
</dbReference>
<dbReference type="Proteomes" id="UP000595564">
    <property type="component" value="Chromosome"/>
</dbReference>
<dbReference type="Pfam" id="PF20903">
    <property type="entry name" value="SPL"/>
    <property type="match status" value="1"/>
</dbReference>
<dbReference type="AlphaFoldDB" id="A0A7R6PP15"/>
<dbReference type="KEGG" id="thyd:TTHT_1127"/>
<protein>
    <submittedName>
        <fullName evidence="1">Spore photoproduct lyase</fullName>
        <ecNumber evidence="1">4.1.99.14</ecNumber>
    </submittedName>
</protein>
<dbReference type="GO" id="GO:0042601">
    <property type="term" value="C:endospore-forming forespore"/>
    <property type="evidence" value="ECO:0007669"/>
    <property type="project" value="TreeGrafter"/>
</dbReference>
<dbReference type="EC" id="4.1.99.14" evidence="1"/>
<dbReference type="GO" id="GO:0051539">
    <property type="term" value="F:4 iron, 4 sulfur cluster binding"/>
    <property type="evidence" value="ECO:0007669"/>
    <property type="project" value="TreeGrafter"/>
</dbReference>
<proteinExistence type="predicted"/>
<dbReference type="RefSeq" id="WP_201326964.1">
    <property type="nucleotide sequence ID" value="NZ_AP017470.1"/>
</dbReference>
<accession>A0A7R6PP15</accession>
<dbReference type="EMBL" id="AP017470">
    <property type="protein sequence ID" value="BBB32661.1"/>
    <property type="molecule type" value="Genomic_DNA"/>
</dbReference>